<proteinExistence type="inferred from homology"/>
<dbReference type="PANTHER" id="PTHR38776">
    <property type="entry name" value="MLTA-INTERACTING PROTEIN-RELATED"/>
    <property type="match status" value="1"/>
</dbReference>
<comment type="similarity">
    <text evidence="2">Belongs to the MipA/OmpV family.</text>
</comment>
<evidence type="ECO:0000313" key="7">
    <source>
        <dbReference type="Proteomes" id="UP000007838"/>
    </source>
</evidence>
<keyword evidence="3" id="KW-0732">Signal</keyword>
<evidence type="ECO:0000256" key="3">
    <source>
        <dbReference type="ARBA" id="ARBA00022729"/>
    </source>
</evidence>
<dbReference type="InterPro" id="IPR010583">
    <property type="entry name" value="MipA"/>
</dbReference>
<dbReference type="PANTHER" id="PTHR38776:SF1">
    <property type="entry name" value="MLTA-INTERACTING PROTEIN-RELATED"/>
    <property type="match status" value="1"/>
</dbReference>
<gene>
    <name evidence="6" type="ORF">EcWSU1_02552</name>
</gene>
<dbReference type="AlphaFoldDB" id="G8LEC8"/>
<organism evidence="6 7">
    <name type="scientific">Enterobacter ludwigii</name>
    <dbReference type="NCBI Taxonomy" id="299767"/>
    <lineage>
        <taxon>Bacteria</taxon>
        <taxon>Pseudomonadati</taxon>
        <taxon>Pseudomonadota</taxon>
        <taxon>Gammaproteobacteria</taxon>
        <taxon>Enterobacterales</taxon>
        <taxon>Enterobacteriaceae</taxon>
        <taxon>Enterobacter</taxon>
        <taxon>Enterobacter cloacae complex</taxon>
    </lineage>
</organism>
<reference evidence="6 7" key="1">
    <citation type="journal article" date="2011" name="Stand. Genomic Sci.">
        <title>Complete genome of the onion pathogen Enterobacter cloacae EcWSU1.</title>
        <authorList>
            <person name="Humann J.L."/>
            <person name="Wildung M."/>
            <person name="Cheng C.H."/>
            <person name="Lee T."/>
            <person name="Stewart J.E."/>
            <person name="Drew J.C."/>
            <person name="Triplett E.W."/>
            <person name="Main D."/>
            <person name="Schroeder B.K."/>
        </authorList>
    </citation>
    <scope>NUCLEOTIDE SEQUENCE [LARGE SCALE GENOMIC DNA]</scope>
    <source>
        <strain evidence="6 7">EcWSU1</strain>
    </source>
</reference>
<dbReference type="Proteomes" id="UP000007838">
    <property type="component" value="Chromosome"/>
</dbReference>
<protein>
    <submittedName>
        <fullName evidence="6">MltA-Interacting MipA Family Protein</fullName>
    </submittedName>
</protein>
<dbReference type="Pfam" id="PF06629">
    <property type="entry name" value="MipA"/>
    <property type="match status" value="1"/>
</dbReference>
<sequence>MIDRPHTLQFIDISIIHSGSFMKEIKIALVTLIAASFASQASSDKKASYVTIGVGSQYAPEYTGSNKYDVNTLPYFGWTYDDWSVNTDKGIVYSHQFSNGVYLGQALGYSLGRTDSGNAWLQEGSDKLKGMGKINTVMNTTTTAGWWMAPWIGFEGNITAPLTESQGMQYKMKLNVVLFANDTDSLVISTERKYGDARYNNTWFGVNENQSTHSGYRSFNAGGGLNSVNYDINWQHTFNDNWSGYADLGYITLADRVSNSPIVQKDEYLLFTVGAFYTF</sequence>
<keyword evidence="5" id="KW-0998">Cell outer membrane</keyword>
<evidence type="ECO:0000256" key="2">
    <source>
        <dbReference type="ARBA" id="ARBA00005722"/>
    </source>
</evidence>
<dbReference type="EMBL" id="CP002886">
    <property type="protein sequence ID" value="AEW73986.1"/>
    <property type="molecule type" value="Genomic_DNA"/>
</dbReference>
<evidence type="ECO:0000313" key="6">
    <source>
        <dbReference type="EMBL" id="AEW73986.1"/>
    </source>
</evidence>
<accession>G8LEC8</accession>
<dbReference type="KEGG" id="eec:EcWSU1_02552"/>
<evidence type="ECO:0000256" key="5">
    <source>
        <dbReference type="ARBA" id="ARBA00023237"/>
    </source>
</evidence>
<name>G8LEC8_9ENTR</name>
<dbReference type="HOGENOM" id="CLU_062990_0_0_6"/>
<dbReference type="GO" id="GO:0009279">
    <property type="term" value="C:cell outer membrane"/>
    <property type="evidence" value="ECO:0007669"/>
    <property type="project" value="UniProtKB-SubCell"/>
</dbReference>
<dbReference type="eggNOG" id="COG3713">
    <property type="taxonomic scope" value="Bacteria"/>
</dbReference>
<evidence type="ECO:0000256" key="1">
    <source>
        <dbReference type="ARBA" id="ARBA00004442"/>
    </source>
</evidence>
<keyword evidence="4" id="KW-0472">Membrane</keyword>
<comment type="subcellular location">
    <subcellularLocation>
        <location evidence="1">Cell outer membrane</location>
    </subcellularLocation>
</comment>
<evidence type="ECO:0000256" key="4">
    <source>
        <dbReference type="ARBA" id="ARBA00023136"/>
    </source>
</evidence>